<keyword evidence="2" id="KW-1185">Reference proteome</keyword>
<protein>
    <submittedName>
        <fullName evidence="3">Uncharacterized protein</fullName>
    </submittedName>
</protein>
<name>A0AAF3F2M6_9BILA</name>
<dbReference type="AlphaFoldDB" id="A0AAF3F2M6"/>
<dbReference type="PANTHER" id="PTHR20910">
    <property type="entry name" value="AGAP001623-PA"/>
    <property type="match status" value="1"/>
</dbReference>
<evidence type="ECO:0000313" key="3">
    <source>
        <dbReference type="WBParaSite" id="MBELARI_LOCUS20621"/>
    </source>
</evidence>
<dbReference type="PANTHER" id="PTHR20910:SF1">
    <property type="entry name" value="SUPEROXIDE DISMUTASE COPPER_ZINC BINDING DOMAIN-CONTAINING PROTEIN"/>
    <property type="match status" value="1"/>
</dbReference>
<feature type="region of interest" description="Disordered" evidence="1">
    <location>
        <begin position="763"/>
        <end position="787"/>
    </location>
</feature>
<dbReference type="Proteomes" id="UP000887575">
    <property type="component" value="Unassembled WGS sequence"/>
</dbReference>
<evidence type="ECO:0000313" key="2">
    <source>
        <dbReference type="Proteomes" id="UP000887575"/>
    </source>
</evidence>
<proteinExistence type="predicted"/>
<organism evidence="2 3">
    <name type="scientific">Mesorhabditis belari</name>
    <dbReference type="NCBI Taxonomy" id="2138241"/>
    <lineage>
        <taxon>Eukaryota</taxon>
        <taxon>Metazoa</taxon>
        <taxon>Ecdysozoa</taxon>
        <taxon>Nematoda</taxon>
        <taxon>Chromadorea</taxon>
        <taxon>Rhabditida</taxon>
        <taxon>Rhabditina</taxon>
        <taxon>Rhabditomorpha</taxon>
        <taxon>Rhabditoidea</taxon>
        <taxon>Rhabditidae</taxon>
        <taxon>Mesorhabditinae</taxon>
        <taxon>Mesorhabditis</taxon>
    </lineage>
</organism>
<dbReference type="WBParaSite" id="MBELARI_LOCUS20621">
    <property type="protein sequence ID" value="MBELARI_LOCUS20621"/>
    <property type="gene ID" value="MBELARI_LOCUS20621"/>
</dbReference>
<reference evidence="3" key="1">
    <citation type="submission" date="2024-02" db="UniProtKB">
        <authorList>
            <consortium name="WormBaseParasite"/>
        </authorList>
    </citation>
    <scope>IDENTIFICATION</scope>
</reference>
<sequence length="810" mass="90158">MRRVSDGQYSLHFDIREGITDELKWSIHTSSAPYDIAVLTENCKRCKKSPQILRNQPIKDVTLEEGQIVGHTIVLEKGDKVLACATLVVPEYPLMQASFHEDPIHGHVHIIPMKDRMRIMPDLRYKVDYEASDPRAEVLDWAFVQDCASNNVEQSSEGTELGVDSRTTITLDTTGSNLTLRNFALFRGGKPFACNRLVDVEPRTLQAGEKFKFTQEHFYSATRWSSTHPNPSEIHVRDDCMDVSTETLHRSLANTKFYPSISIFGTDTLILKSLVPSPSTDPQKCLVMRPHFARPVAFSTFAHPIVGQLVLVDTDDVIFVSGSLRHLFDEAATRATIQVSPRFADPGGCPQYIQGCADCFTLQDSALVAGKSDPDLSLAGVLPFFNLSKMHSVIVDLTWTKVCANLTQLPSGALQARANIRRYSPVSAPVVATVVLLEYPANNYTEIVVNKKVSIGEISMHERPVDMTVTGGPPCGELTIGPKKTFPWINELNQALTNRENDSTLIVEDRLISGSNSALSLSLLLSDSIQEKNVYCGHFSLSADPPINRVAIFNETIRGFVKMEQSPDPSGSFPTIISYQLEEIDQEKHFSNKDEVLQWEIVNDQNMTCPTALVYNPTQANETECSPVTQWMCPIGLKTIALILNKRVSIPVNDLSLHGPFGVTDQSLRIHLKEGPICEPLVEMQQASLHWKTLSKRSLSELQKELAEKWALLEFQIQINYNRALIGGRCSTYRITFLTNGEKLSEIFDSYLGEENRFKDEKALDCGENGNGEEPSPSTPPTPTGKPASTISLLTQILSIFFVSLFILRL</sequence>
<dbReference type="InterPro" id="IPR053257">
    <property type="entry name" value="Cu-only_SOD"/>
</dbReference>
<accession>A0AAF3F2M6</accession>
<evidence type="ECO:0000256" key="1">
    <source>
        <dbReference type="SAM" id="MobiDB-lite"/>
    </source>
</evidence>